<sequence length="338" mass="37163">MNPQSDLLDDNLDIWRLSGDGGRPSVVSFLFEGESVASEREGEREGARFSGSHSLSSPPPPFHTNTVSTQVEASPRPSVAALLYTVSILALSIAQRIRFPGIDRFEPVSIFRLLPYGPSVVVAVVVVSAAVPPTTPISHAPIWKEEERGRGRQRAIGRRSREKRGEIVVGDQVGLNEPKDRGLSAVIIAADRRQAESMTKAEDDESSCSSASTSSQSTAPADANTADVLFPNRLYDIEPCYYSCGKPERECRGLVYRYRSDSELKGFESHDGVIYQPGDHVFIEVSPTEPYVIANITSFRYRLRLFGWGTTMTIGLGLLLLLLLKCEEEEAALGFQRN</sequence>
<evidence type="ECO:0000313" key="4">
    <source>
        <dbReference type="Proteomes" id="UP000835052"/>
    </source>
</evidence>
<keyword evidence="4" id="KW-1185">Reference proteome</keyword>
<feature type="region of interest" description="Disordered" evidence="1">
    <location>
        <begin position="37"/>
        <end position="68"/>
    </location>
</feature>
<gene>
    <name evidence="3" type="ORF">CAUJ_LOCUS7966</name>
</gene>
<keyword evidence="2" id="KW-0472">Membrane</keyword>
<dbReference type="EMBL" id="CAJGYM010000025">
    <property type="protein sequence ID" value="CAD6192047.1"/>
    <property type="molecule type" value="Genomic_DNA"/>
</dbReference>
<dbReference type="AlphaFoldDB" id="A0A8S1H9H0"/>
<evidence type="ECO:0000313" key="3">
    <source>
        <dbReference type="EMBL" id="CAD6192047.1"/>
    </source>
</evidence>
<organism evidence="3 4">
    <name type="scientific">Caenorhabditis auriculariae</name>
    <dbReference type="NCBI Taxonomy" id="2777116"/>
    <lineage>
        <taxon>Eukaryota</taxon>
        <taxon>Metazoa</taxon>
        <taxon>Ecdysozoa</taxon>
        <taxon>Nematoda</taxon>
        <taxon>Chromadorea</taxon>
        <taxon>Rhabditida</taxon>
        <taxon>Rhabditina</taxon>
        <taxon>Rhabditomorpha</taxon>
        <taxon>Rhabditoidea</taxon>
        <taxon>Rhabditidae</taxon>
        <taxon>Peloderinae</taxon>
        <taxon>Caenorhabditis</taxon>
    </lineage>
</organism>
<feature type="transmembrane region" description="Helical" evidence="2">
    <location>
        <begin position="305"/>
        <end position="324"/>
    </location>
</feature>
<feature type="compositionally biased region" description="Basic residues" evidence="1">
    <location>
        <begin position="151"/>
        <end position="162"/>
    </location>
</feature>
<feature type="compositionally biased region" description="Low complexity" evidence="1">
    <location>
        <begin position="207"/>
        <end position="222"/>
    </location>
</feature>
<feature type="region of interest" description="Disordered" evidence="1">
    <location>
        <begin position="194"/>
        <end position="222"/>
    </location>
</feature>
<dbReference type="Proteomes" id="UP000835052">
    <property type="component" value="Unassembled WGS sequence"/>
</dbReference>
<feature type="compositionally biased region" description="Basic and acidic residues" evidence="1">
    <location>
        <begin position="37"/>
        <end position="47"/>
    </location>
</feature>
<protein>
    <submittedName>
        <fullName evidence="3">Uncharacterized protein</fullName>
    </submittedName>
</protein>
<evidence type="ECO:0000256" key="1">
    <source>
        <dbReference type="SAM" id="MobiDB-lite"/>
    </source>
</evidence>
<reference evidence="3" key="1">
    <citation type="submission" date="2020-10" db="EMBL/GenBank/DDBJ databases">
        <authorList>
            <person name="Kikuchi T."/>
        </authorList>
    </citation>
    <scope>NUCLEOTIDE SEQUENCE</scope>
    <source>
        <strain evidence="3">NKZ352</strain>
    </source>
</reference>
<name>A0A8S1H9H0_9PELO</name>
<keyword evidence="2" id="KW-0812">Transmembrane</keyword>
<keyword evidence="2" id="KW-1133">Transmembrane helix</keyword>
<proteinExistence type="predicted"/>
<dbReference type="OrthoDB" id="6147534at2759"/>
<comment type="caution">
    <text evidence="3">The sequence shown here is derived from an EMBL/GenBank/DDBJ whole genome shotgun (WGS) entry which is preliminary data.</text>
</comment>
<feature type="region of interest" description="Disordered" evidence="1">
    <location>
        <begin position="142"/>
        <end position="163"/>
    </location>
</feature>
<accession>A0A8S1H9H0</accession>
<evidence type="ECO:0000256" key="2">
    <source>
        <dbReference type="SAM" id="Phobius"/>
    </source>
</evidence>